<dbReference type="AlphaFoldDB" id="A0A8K0GCI5"/>
<dbReference type="InterPro" id="IPR048857">
    <property type="entry name" value="OTU1_Ubl"/>
</dbReference>
<comment type="catalytic activity">
    <reaction evidence="1 9">
        <text>Thiol-dependent hydrolysis of ester, thioester, amide, peptide and isopeptide bonds formed by the C-terminal Gly of ubiquitin (a 76-residue protein attached to proteins as an intracellular targeting signal).</text>
        <dbReference type="EC" id="3.4.19.12"/>
    </reaction>
</comment>
<dbReference type="EC" id="3.4.19.12" evidence="9"/>
<evidence type="ECO:0000256" key="2">
    <source>
        <dbReference type="ARBA" id="ARBA00022670"/>
    </source>
</evidence>
<dbReference type="GO" id="GO:0005634">
    <property type="term" value="C:nucleus"/>
    <property type="evidence" value="ECO:0007669"/>
    <property type="project" value="TreeGrafter"/>
</dbReference>
<name>A0A8K0GCI5_IGNLU</name>
<evidence type="ECO:0000256" key="9">
    <source>
        <dbReference type="RuleBase" id="RU367104"/>
    </source>
</evidence>
<dbReference type="FunFam" id="3.10.20.90:FF:000096">
    <property type="entry name" value="Ubiquitin thioesterase OTU1"/>
    <property type="match status" value="1"/>
</dbReference>
<keyword evidence="9" id="KW-0963">Cytoplasm</keyword>
<proteinExistence type="predicted"/>
<evidence type="ECO:0000256" key="8">
    <source>
        <dbReference type="ARBA" id="ARBA00022833"/>
    </source>
</evidence>
<organism evidence="13 14">
    <name type="scientific">Ignelater luminosus</name>
    <name type="common">Cucubano</name>
    <name type="synonym">Pyrophorus luminosus</name>
    <dbReference type="NCBI Taxonomy" id="2038154"/>
    <lineage>
        <taxon>Eukaryota</taxon>
        <taxon>Metazoa</taxon>
        <taxon>Ecdysozoa</taxon>
        <taxon>Arthropoda</taxon>
        <taxon>Hexapoda</taxon>
        <taxon>Insecta</taxon>
        <taxon>Pterygota</taxon>
        <taxon>Neoptera</taxon>
        <taxon>Endopterygota</taxon>
        <taxon>Coleoptera</taxon>
        <taxon>Polyphaga</taxon>
        <taxon>Elateriformia</taxon>
        <taxon>Elateroidea</taxon>
        <taxon>Elateridae</taxon>
        <taxon>Agrypninae</taxon>
        <taxon>Pyrophorini</taxon>
        <taxon>Ignelater</taxon>
    </lineage>
</organism>
<protein>
    <recommendedName>
        <fullName evidence="9">Ubiquitin thioesterase OTU</fullName>
        <ecNumber evidence="9">3.4.19.12</ecNumber>
    </recommendedName>
</protein>
<dbReference type="SUPFAM" id="SSF54236">
    <property type="entry name" value="Ubiquitin-like"/>
    <property type="match status" value="1"/>
</dbReference>
<reference evidence="13" key="1">
    <citation type="submission" date="2019-08" db="EMBL/GenBank/DDBJ databases">
        <title>The genome of the North American firefly Photinus pyralis.</title>
        <authorList>
            <consortium name="Photinus pyralis genome working group"/>
            <person name="Fallon T.R."/>
            <person name="Sander Lower S.E."/>
            <person name="Weng J.-K."/>
        </authorList>
    </citation>
    <scope>NUCLEOTIDE SEQUENCE</scope>
    <source>
        <strain evidence="13">TRF0915ILg1</strain>
        <tissue evidence="13">Whole body</tissue>
    </source>
</reference>
<evidence type="ECO:0000256" key="3">
    <source>
        <dbReference type="ARBA" id="ARBA00022723"/>
    </source>
</evidence>
<feature type="domain" description="UBX" evidence="10">
    <location>
        <begin position="6"/>
        <end position="77"/>
    </location>
</feature>
<dbReference type="PROSITE" id="PS50053">
    <property type="entry name" value="UBIQUITIN_2"/>
    <property type="match status" value="1"/>
</dbReference>
<dbReference type="EMBL" id="VTPC01006943">
    <property type="protein sequence ID" value="KAF2894524.1"/>
    <property type="molecule type" value="Genomic_DNA"/>
</dbReference>
<gene>
    <name evidence="13" type="ORF">ILUMI_11652</name>
</gene>
<dbReference type="InterPro" id="IPR003323">
    <property type="entry name" value="OTU_dom"/>
</dbReference>
<dbReference type="PROSITE" id="PS50033">
    <property type="entry name" value="UBX"/>
    <property type="match status" value="1"/>
</dbReference>
<keyword evidence="2" id="KW-0645">Protease</keyword>
<dbReference type="PANTHER" id="PTHR13312">
    <property type="entry name" value="HIV-INDUCED PROTEIN-7-LIKE PROTEASE"/>
    <property type="match status" value="1"/>
</dbReference>
<comment type="subcellular location">
    <subcellularLocation>
        <location evidence="9">Cytoplasm</location>
    </subcellularLocation>
</comment>
<dbReference type="CDD" id="cd22745">
    <property type="entry name" value="OTU_OTU1"/>
    <property type="match status" value="1"/>
</dbReference>
<dbReference type="PROSITE" id="PS50802">
    <property type="entry name" value="OTU"/>
    <property type="match status" value="1"/>
</dbReference>
<keyword evidence="6 9" id="KW-0378">Hydrolase</keyword>
<evidence type="ECO:0000313" key="13">
    <source>
        <dbReference type="EMBL" id="KAF2894524.1"/>
    </source>
</evidence>
<dbReference type="Proteomes" id="UP000801492">
    <property type="component" value="Unassembled WGS sequence"/>
</dbReference>
<feature type="domain" description="Ubiquitin-like" evidence="11">
    <location>
        <begin position="4"/>
        <end position="77"/>
    </location>
</feature>
<keyword evidence="5 9" id="KW-0833">Ubl conjugation pathway</keyword>
<evidence type="ECO:0000256" key="5">
    <source>
        <dbReference type="ARBA" id="ARBA00022786"/>
    </source>
</evidence>
<evidence type="ECO:0000256" key="4">
    <source>
        <dbReference type="ARBA" id="ARBA00022771"/>
    </source>
</evidence>
<dbReference type="InterPro" id="IPR001012">
    <property type="entry name" value="UBX_dom"/>
</dbReference>
<dbReference type="GO" id="GO:0036503">
    <property type="term" value="P:ERAD pathway"/>
    <property type="evidence" value="ECO:0007669"/>
    <property type="project" value="TreeGrafter"/>
</dbReference>
<dbReference type="GO" id="GO:0008270">
    <property type="term" value="F:zinc ion binding"/>
    <property type="evidence" value="ECO:0007669"/>
    <property type="project" value="UniProtKB-KW"/>
</dbReference>
<dbReference type="SUPFAM" id="SSF54001">
    <property type="entry name" value="Cysteine proteinases"/>
    <property type="match status" value="1"/>
</dbReference>
<evidence type="ECO:0000256" key="6">
    <source>
        <dbReference type="ARBA" id="ARBA00022801"/>
    </source>
</evidence>
<dbReference type="InterPro" id="IPR000626">
    <property type="entry name" value="Ubiquitin-like_dom"/>
</dbReference>
<evidence type="ECO:0000259" key="11">
    <source>
        <dbReference type="PROSITE" id="PS50053"/>
    </source>
</evidence>
<dbReference type="GO" id="GO:0016579">
    <property type="term" value="P:protein deubiquitination"/>
    <property type="evidence" value="ECO:0007669"/>
    <property type="project" value="TreeGrafter"/>
</dbReference>
<evidence type="ECO:0000259" key="12">
    <source>
        <dbReference type="PROSITE" id="PS50802"/>
    </source>
</evidence>
<keyword evidence="14" id="KW-1185">Reference proteome</keyword>
<dbReference type="InterPro" id="IPR057766">
    <property type="entry name" value="Znf-C2H2_OTU1-like_C"/>
</dbReference>
<evidence type="ECO:0000259" key="10">
    <source>
        <dbReference type="PROSITE" id="PS50033"/>
    </source>
</evidence>
<dbReference type="Pfam" id="PF02338">
    <property type="entry name" value="OTU"/>
    <property type="match status" value="1"/>
</dbReference>
<dbReference type="SUPFAM" id="SSF57667">
    <property type="entry name" value="beta-beta-alpha zinc fingers"/>
    <property type="match status" value="1"/>
</dbReference>
<dbReference type="GO" id="GO:0005829">
    <property type="term" value="C:cytosol"/>
    <property type="evidence" value="ECO:0007669"/>
    <property type="project" value="TreeGrafter"/>
</dbReference>
<dbReference type="Gene3D" id="3.10.20.90">
    <property type="entry name" value="Phosphatidylinositol 3-kinase Catalytic Subunit, Chain A, domain 1"/>
    <property type="match status" value="1"/>
</dbReference>
<evidence type="ECO:0000313" key="14">
    <source>
        <dbReference type="Proteomes" id="UP000801492"/>
    </source>
</evidence>
<dbReference type="InterPro" id="IPR036236">
    <property type="entry name" value="Znf_C2H2_sf"/>
</dbReference>
<comment type="function">
    <text evidence="9">Hydrolase that can remove conjugated ubiquitin from proteins and may therefore play an important regulatory role at the level of protein turnover by preventing degradation.</text>
</comment>
<dbReference type="Gene3D" id="3.90.70.80">
    <property type="match status" value="1"/>
</dbReference>
<dbReference type="GO" id="GO:0004843">
    <property type="term" value="F:cysteine-type deubiquitinase activity"/>
    <property type="evidence" value="ECO:0007669"/>
    <property type="project" value="UniProtKB-UniRule"/>
</dbReference>
<dbReference type="InterPro" id="IPR038765">
    <property type="entry name" value="Papain-like_cys_pep_sf"/>
</dbReference>
<keyword evidence="3" id="KW-0479">Metal-binding</keyword>
<evidence type="ECO:0000256" key="1">
    <source>
        <dbReference type="ARBA" id="ARBA00000707"/>
    </source>
</evidence>
<keyword evidence="4" id="KW-0863">Zinc-finger</keyword>
<dbReference type="CDD" id="cd17059">
    <property type="entry name" value="Ubl_OTU1"/>
    <property type="match status" value="1"/>
</dbReference>
<evidence type="ECO:0000256" key="7">
    <source>
        <dbReference type="ARBA" id="ARBA00022807"/>
    </source>
</evidence>
<dbReference type="Pfam" id="PF24560">
    <property type="entry name" value="zf-C2H2_OTU1_C"/>
    <property type="match status" value="1"/>
</dbReference>
<sequence>MTGFALKVKTKSGQQILRNLSSNSTIQDLKNQLTTLGNIPINRLQVLNGFPPKVFDISNDNQLLSEAGLTSGDTIILEEKAVPPTTIETSSSNQSRHHVSENQLGCPGILMKRVVPADNSCLFTSIHFVLNGKIDESGSVAPLMRQMIAETISKDPDTFSEAMLGKPNLEYCKWILDDKSWGGAIELAVLSNYYGIEIAVVDTINAIINRFGEDQKYAHRVLLLFDGIHYDPLYLESLEGGDIQTIFPVDDDRILRDAEQLAQEAKSSRQFTDVNKFTLKCMICNVMMNGQVQAQQHAQSTGHTNFGEI</sequence>
<dbReference type="GO" id="GO:0030968">
    <property type="term" value="P:endoplasmic reticulum unfolded protein response"/>
    <property type="evidence" value="ECO:0007669"/>
    <property type="project" value="TreeGrafter"/>
</dbReference>
<dbReference type="InterPro" id="IPR029071">
    <property type="entry name" value="Ubiquitin-like_domsf"/>
</dbReference>
<dbReference type="OrthoDB" id="65596at2759"/>
<keyword evidence="8" id="KW-0862">Zinc</keyword>
<feature type="domain" description="OTU" evidence="12">
    <location>
        <begin position="110"/>
        <end position="236"/>
    </location>
</feature>
<keyword evidence="7 9" id="KW-0788">Thiol protease</keyword>
<dbReference type="Pfam" id="PF21403">
    <property type="entry name" value="OTU1_UBXL"/>
    <property type="match status" value="1"/>
</dbReference>
<accession>A0A8K0GCI5</accession>
<dbReference type="PANTHER" id="PTHR13312:SF0">
    <property type="entry name" value="UBIQUITIN THIOESTERASE OTU1"/>
    <property type="match status" value="1"/>
</dbReference>
<comment type="caution">
    <text evidence="13">The sequence shown here is derived from an EMBL/GenBank/DDBJ whole genome shotgun (WGS) entry which is preliminary data.</text>
</comment>